<protein>
    <recommendedName>
        <fullName evidence="5">J domain-containing protein</fullName>
    </recommendedName>
</protein>
<evidence type="ECO:0000313" key="3">
    <source>
        <dbReference type="EMBL" id="GFR13482.1"/>
    </source>
</evidence>
<evidence type="ECO:0008006" key="5">
    <source>
        <dbReference type="Google" id="ProtNLM"/>
    </source>
</evidence>
<proteinExistence type="predicted"/>
<dbReference type="AlphaFoldDB" id="A0A8X6LM83"/>
<name>A0A8X6LM83_TRICU</name>
<comment type="caution">
    <text evidence="3">The sequence shown here is derived from an EMBL/GenBank/DDBJ whole genome shotgun (WGS) entry which is preliminary data.</text>
</comment>
<evidence type="ECO:0000256" key="1">
    <source>
        <dbReference type="SAM" id="Coils"/>
    </source>
</evidence>
<evidence type="ECO:0000313" key="4">
    <source>
        <dbReference type="Proteomes" id="UP000887116"/>
    </source>
</evidence>
<dbReference type="OrthoDB" id="10618150at2759"/>
<organism evidence="3 4">
    <name type="scientific">Trichonephila clavata</name>
    <name type="common">Joro spider</name>
    <name type="synonym">Nephila clavata</name>
    <dbReference type="NCBI Taxonomy" id="2740835"/>
    <lineage>
        <taxon>Eukaryota</taxon>
        <taxon>Metazoa</taxon>
        <taxon>Ecdysozoa</taxon>
        <taxon>Arthropoda</taxon>
        <taxon>Chelicerata</taxon>
        <taxon>Arachnida</taxon>
        <taxon>Araneae</taxon>
        <taxon>Araneomorphae</taxon>
        <taxon>Entelegynae</taxon>
        <taxon>Araneoidea</taxon>
        <taxon>Nephilidae</taxon>
        <taxon>Trichonephila</taxon>
    </lineage>
</organism>
<dbReference type="Proteomes" id="UP000887116">
    <property type="component" value="Unassembled WGS sequence"/>
</dbReference>
<dbReference type="EMBL" id="BMAO01026931">
    <property type="protein sequence ID" value="GFR13482.1"/>
    <property type="molecule type" value="Genomic_DNA"/>
</dbReference>
<reference evidence="3" key="1">
    <citation type="submission" date="2020-07" db="EMBL/GenBank/DDBJ databases">
        <title>Multicomponent nature underlies the extraordinary mechanical properties of spider dragline silk.</title>
        <authorList>
            <person name="Kono N."/>
            <person name="Nakamura H."/>
            <person name="Mori M."/>
            <person name="Yoshida Y."/>
            <person name="Ohtoshi R."/>
            <person name="Malay A.D."/>
            <person name="Moran D.A.P."/>
            <person name="Tomita M."/>
            <person name="Numata K."/>
            <person name="Arakawa K."/>
        </authorList>
    </citation>
    <scope>NUCLEOTIDE SEQUENCE</scope>
</reference>
<feature type="coiled-coil region" evidence="1">
    <location>
        <begin position="303"/>
        <end position="355"/>
    </location>
</feature>
<keyword evidence="4" id="KW-1185">Reference proteome</keyword>
<evidence type="ECO:0000256" key="2">
    <source>
        <dbReference type="SAM" id="MobiDB-lite"/>
    </source>
</evidence>
<gene>
    <name evidence="3" type="primary">Wcon_01220</name>
    <name evidence="3" type="ORF">TNCT_653251</name>
</gene>
<feature type="coiled-coil region" evidence="1">
    <location>
        <begin position="744"/>
        <end position="774"/>
    </location>
</feature>
<accession>A0A8X6LM83</accession>
<keyword evidence="1" id="KW-0175">Coiled coil</keyword>
<sequence>MPFFSYVEAEECVEEDCIESIKGIVSSAEFSMHVGYLLNMEDEGYEDDDGIYHTGFNDYVSQLRSSNRFKTELEKSVIEKFLSYVELKRKDRKDFEQDIKSLRYCDERNDEQGIKKAYEKLFRCTKTLLWHIEPYKLQDDKPIDVFYKRVKHLNENLSLEKALERVYILYDDPDQVLRELKGLLVVYHPDKNIHEDARKIYEKVELVYKAVSTILKGHERHYGDTIFCNFKIFLGKKLQDIDENSVYEEIVSTYKILRMKEYLKKKDSIANIRDEMLEKYRVLIYWEDIILEKRITYPNPKKYIEAQGEEAELKKEYEDQEKTIREIDKRKKEIIKELENLSKKLIIQIEEMSEICSTIRERCNNEIERQSLVLAESSFSKYYSQKKIDGFKAMLEKLDKEQKEMETFLIRLKGKSVLNMIKDVDIMGLFSSSKSGIQSALNNSYKTVKKRGMLGTLKSGYETARNISFLATEYDYIGDYSELCAKYWQVGKEVKDYKVKHDKGGKLIFYEKVFKMQETDPPSYKVELEVVDCNAKLENLRSKNNKLNKKFKTQQELERESKDTLLATKDLKKKSIETRKKIEQLKNENEISEKRVEEAEARAEEERRAKEEERRAKEEERRAREKAEAKTKALDLLYDEADDQDISTKRIKQNEDVQKFLKCQYTFLVLNEDCITKFKGLCREYRNLRREIKEPNFERLSELANEFDRLSRSFAEGEREEEESRENVPGCNDQSIDRLKCDIVTRVVQARDVAEKEKRKVEKEKTEVEEIVKQLQAPNSAFSSVSHESVAGPSWWI</sequence>
<feature type="region of interest" description="Disordered" evidence="2">
    <location>
        <begin position="593"/>
        <end position="626"/>
    </location>
</feature>